<dbReference type="PANTHER" id="PTHR46552">
    <property type="entry name" value="NADH-UBIQUINONE OXIDOREDUCTASE CHAIN 2"/>
    <property type="match status" value="1"/>
</dbReference>
<evidence type="ECO:0000256" key="8">
    <source>
        <dbReference type="ARBA" id="ARBA00022692"/>
    </source>
</evidence>
<keyword evidence="7" id="KW-0679">Respiratory chain</keyword>
<feature type="transmembrane region" description="Helical" evidence="19">
    <location>
        <begin position="96"/>
        <end position="117"/>
    </location>
</feature>
<keyword evidence="9" id="KW-0999">Mitochondrion inner membrane</keyword>
<reference evidence="21" key="1">
    <citation type="journal article" date="2017" name="Genes (Basel)">
        <title>Ancient DNA Resolves the History of Tetragnatha (Araneae, Tetragnathidae) Spiders on Rapa Nui.</title>
        <authorList>
            <person name="Cotoras D.D."/>
            <person name="Murray G.G.R."/>
            <person name="Kapp J."/>
            <person name="Gillespie R.G."/>
            <person name="Griswold C."/>
            <person name="Simison W.B."/>
            <person name="Green R.E."/>
            <person name="Shapiro B."/>
        </authorList>
    </citation>
    <scope>NUCLEOTIDE SEQUENCE</scope>
</reference>
<geneLocation type="mitochondrion" evidence="21"/>
<evidence type="ECO:0000256" key="4">
    <source>
        <dbReference type="ARBA" id="ARBA00012944"/>
    </source>
</evidence>
<accession>A0A2I6BYT4</accession>
<feature type="transmembrane region" description="Helical" evidence="19">
    <location>
        <begin position="124"/>
        <end position="147"/>
    </location>
</feature>
<comment type="subcellular location">
    <subcellularLocation>
        <location evidence="2">Mitochondrion inner membrane</location>
        <topology evidence="2">Multi-pass membrane protein</topology>
    </subcellularLocation>
</comment>
<keyword evidence="8 19" id="KW-0812">Transmembrane</keyword>
<evidence type="ECO:0000256" key="10">
    <source>
        <dbReference type="ARBA" id="ARBA00022967"/>
    </source>
</evidence>
<gene>
    <name evidence="21" type="primary">ND2</name>
</gene>
<evidence type="ECO:0000256" key="14">
    <source>
        <dbReference type="ARBA" id="ARBA00023075"/>
    </source>
</evidence>
<feature type="transmembrane region" description="Helical" evidence="19">
    <location>
        <begin position="25"/>
        <end position="44"/>
    </location>
</feature>
<keyword evidence="16 19" id="KW-0472">Membrane</keyword>
<evidence type="ECO:0000256" key="6">
    <source>
        <dbReference type="ARBA" id="ARBA00022448"/>
    </source>
</evidence>
<keyword evidence="14" id="KW-0830">Ubiquinone</keyword>
<evidence type="ECO:0000256" key="1">
    <source>
        <dbReference type="ARBA" id="ARBA00003257"/>
    </source>
</evidence>
<protein>
    <recommendedName>
        <fullName evidence="5">NADH-ubiquinone oxidoreductase chain 2</fullName>
        <ecNumber evidence="4">7.1.1.2</ecNumber>
    </recommendedName>
    <alternativeName>
        <fullName evidence="17">NADH dehydrogenase subunit 2</fullName>
    </alternativeName>
</protein>
<evidence type="ECO:0000256" key="11">
    <source>
        <dbReference type="ARBA" id="ARBA00022982"/>
    </source>
</evidence>
<dbReference type="GO" id="GO:0006120">
    <property type="term" value="P:mitochondrial electron transport, NADH to ubiquinone"/>
    <property type="evidence" value="ECO:0007669"/>
    <property type="project" value="TreeGrafter"/>
</dbReference>
<comment type="catalytic activity">
    <reaction evidence="18">
        <text>a ubiquinone + NADH + 5 H(+)(in) = a ubiquinol + NAD(+) + 4 H(+)(out)</text>
        <dbReference type="Rhea" id="RHEA:29091"/>
        <dbReference type="Rhea" id="RHEA-COMP:9565"/>
        <dbReference type="Rhea" id="RHEA-COMP:9566"/>
        <dbReference type="ChEBI" id="CHEBI:15378"/>
        <dbReference type="ChEBI" id="CHEBI:16389"/>
        <dbReference type="ChEBI" id="CHEBI:17976"/>
        <dbReference type="ChEBI" id="CHEBI:57540"/>
        <dbReference type="ChEBI" id="CHEBI:57945"/>
        <dbReference type="EC" id="7.1.1.2"/>
    </reaction>
</comment>
<feature type="domain" description="NADH:quinone oxidoreductase/Mrp antiporter transmembrane" evidence="20">
    <location>
        <begin position="75"/>
        <end position="261"/>
    </location>
</feature>
<dbReference type="EMBL" id="MG564498">
    <property type="protein sequence ID" value="AUJ21389.1"/>
    <property type="molecule type" value="Genomic_DNA"/>
</dbReference>
<comment type="function">
    <text evidence="1">Core subunit of the mitochondrial membrane respiratory chain NADH dehydrogenase (Complex I) that is believed to belong to the minimal assembly required for catalysis. Complex I functions in the transfer of electrons from NADH to the respiratory chain. The immediate electron acceptor for the enzyme is believed to be ubiquinone.</text>
</comment>
<evidence type="ECO:0000256" key="17">
    <source>
        <dbReference type="ARBA" id="ARBA00031028"/>
    </source>
</evidence>
<feature type="transmembrane region" description="Helical" evidence="19">
    <location>
        <begin position="249"/>
        <end position="269"/>
    </location>
</feature>
<evidence type="ECO:0000256" key="18">
    <source>
        <dbReference type="ARBA" id="ARBA00049551"/>
    </source>
</evidence>
<proteinExistence type="inferred from homology"/>
<evidence type="ECO:0000259" key="20">
    <source>
        <dbReference type="Pfam" id="PF00361"/>
    </source>
</evidence>
<comment type="similarity">
    <text evidence="3">Belongs to the complex I subunit 2 family.</text>
</comment>
<feature type="transmembrane region" description="Helical" evidence="19">
    <location>
        <begin position="56"/>
        <end position="76"/>
    </location>
</feature>
<dbReference type="InterPro" id="IPR050175">
    <property type="entry name" value="Complex_I_Subunit_2"/>
</dbReference>
<dbReference type="Pfam" id="PF00361">
    <property type="entry name" value="Proton_antipo_M"/>
    <property type="match status" value="1"/>
</dbReference>
<evidence type="ECO:0000256" key="12">
    <source>
        <dbReference type="ARBA" id="ARBA00022989"/>
    </source>
</evidence>
<evidence type="ECO:0000256" key="16">
    <source>
        <dbReference type="ARBA" id="ARBA00023136"/>
    </source>
</evidence>
<keyword evidence="12 19" id="KW-1133">Transmembrane helix</keyword>
<feature type="transmembrane region" description="Helical" evidence="19">
    <location>
        <begin position="167"/>
        <end position="198"/>
    </location>
</feature>
<dbReference type="EC" id="7.1.1.2" evidence="4"/>
<evidence type="ECO:0000256" key="13">
    <source>
        <dbReference type="ARBA" id="ARBA00023027"/>
    </source>
</evidence>
<dbReference type="PANTHER" id="PTHR46552:SF1">
    <property type="entry name" value="NADH-UBIQUINONE OXIDOREDUCTASE CHAIN 2"/>
    <property type="match status" value="1"/>
</dbReference>
<keyword evidence="11" id="KW-0249">Electron transport</keyword>
<name>A0A2I6BYT4_9ARAC</name>
<evidence type="ECO:0000256" key="2">
    <source>
        <dbReference type="ARBA" id="ARBA00004448"/>
    </source>
</evidence>
<evidence type="ECO:0000256" key="5">
    <source>
        <dbReference type="ARBA" id="ARBA00021008"/>
    </source>
</evidence>
<keyword evidence="15 21" id="KW-0496">Mitochondrion</keyword>
<dbReference type="AlphaFoldDB" id="A0A2I6BYT4"/>
<evidence type="ECO:0000256" key="7">
    <source>
        <dbReference type="ARBA" id="ARBA00022660"/>
    </source>
</evidence>
<keyword evidence="13" id="KW-0520">NAD</keyword>
<evidence type="ECO:0000256" key="9">
    <source>
        <dbReference type="ARBA" id="ARBA00022792"/>
    </source>
</evidence>
<evidence type="ECO:0000256" key="3">
    <source>
        <dbReference type="ARBA" id="ARBA00007012"/>
    </source>
</evidence>
<evidence type="ECO:0000256" key="19">
    <source>
        <dbReference type="SAM" id="Phobius"/>
    </source>
</evidence>
<keyword evidence="6" id="KW-0813">Transport</keyword>
<sequence length="316" mass="36526">MSIFFPLFVFMYTSSFLLVMGGDSWFLFWLGLEINMLSFIMLIYKKGIMDIEVSLKYFFIQGVGSALLLGLVILNTSFLKEMMILVMSYKMGAGPFFFWFPSFCEGISWLSCILVMSLQKIIPLVAASMFLCSFMWVVLLLSMGLGVAGCFSEVKLKKFLAYSSVHYVGWMFLCMTSYSYLWLLYMLGYIFILGGVLISLGSDDILIIKDFLKSENPFLFFFSMLNLGGMPPLLGFFLKWWVFLSVLNLKVWLISLILIFAVSMFYMYIRLVYSILVDCKSFFLFVWEDKNLFNFKKEMSYLSGMLVSPFVGWVVL</sequence>
<dbReference type="GO" id="GO:0008137">
    <property type="term" value="F:NADH dehydrogenase (ubiquinone) activity"/>
    <property type="evidence" value="ECO:0007669"/>
    <property type="project" value="UniProtKB-EC"/>
</dbReference>
<dbReference type="GO" id="GO:0005743">
    <property type="term" value="C:mitochondrial inner membrane"/>
    <property type="evidence" value="ECO:0007669"/>
    <property type="project" value="UniProtKB-SubCell"/>
</dbReference>
<evidence type="ECO:0000313" key="21">
    <source>
        <dbReference type="EMBL" id="AUJ21389.1"/>
    </source>
</evidence>
<evidence type="ECO:0000256" key="15">
    <source>
        <dbReference type="ARBA" id="ARBA00023128"/>
    </source>
</evidence>
<dbReference type="InterPro" id="IPR001750">
    <property type="entry name" value="ND/Mrp_TM"/>
</dbReference>
<organism evidence="21">
    <name type="scientific">Tetragnatha puella</name>
    <dbReference type="NCBI Taxonomy" id="2067676"/>
    <lineage>
        <taxon>Eukaryota</taxon>
        <taxon>Metazoa</taxon>
        <taxon>Ecdysozoa</taxon>
        <taxon>Arthropoda</taxon>
        <taxon>Chelicerata</taxon>
        <taxon>Arachnida</taxon>
        <taxon>Araneae</taxon>
        <taxon>Araneomorphae</taxon>
        <taxon>Entelegynae</taxon>
        <taxon>Araneoidea</taxon>
        <taxon>Tetragnathidae</taxon>
        <taxon>Tetragnatha</taxon>
    </lineage>
</organism>
<reference evidence="21" key="2">
    <citation type="submission" date="2017-11" db="EMBL/GenBank/DDBJ databases">
        <authorList>
            <person name="Han C.G."/>
        </authorList>
    </citation>
    <scope>NUCLEOTIDE SEQUENCE</scope>
</reference>
<keyword evidence="10" id="KW-1278">Translocase</keyword>
<feature type="transmembrane region" description="Helical" evidence="19">
    <location>
        <begin position="218"/>
        <end position="243"/>
    </location>
</feature>